<feature type="transmembrane region" description="Helical" evidence="1">
    <location>
        <begin position="199"/>
        <end position="220"/>
    </location>
</feature>
<evidence type="ECO:0000256" key="1">
    <source>
        <dbReference type="SAM" id="Phobius"/>
    </source>
</evidence>
<keyword evidence="1" id="KW-1133">Transmembrane helix</keyword>
<dbReference type="EMBL" id="JBHSGO010000048">
    <property type="protein sequence ID" value="MFC4665567.1"/>
    <property type="molecule type" value="Genomic_DNA"/>
</dbReference>
<dbReference type="Pfam" id="PF02517">
    <property type="entry name" value="Rce1-like"/>
    <property type="match status" value="1"/>
</dbReference>
<keyword evidence="1" id="KW-0812">Transmembrane</keyword>
<proteinExistence type="predicted"/>
<keyword evidence="1" id="KW-0472">Membrane</keyword>
<dbReference type="InterPro" id="IPR003675">
    <property type="entry name" value="Rce1/LyrA-like_dom"/>
</dbReference>
<comment type="caution">
    <text evidence="3">The sequence shown here is derived from an EMBL/GenBank/DDBJ whole genome shotgun (WGS) entry which is preliminary data.</text>
</comment>
<feature type="domain" description="CAAX prenyl protease 2/Lysostaphin resistance protein A-like" evidence="2">
    <location>
        <begin position="90"/>
        <end position="239"/>
    </location>
</feature>
<feature type="transmembrane region" description="Helical" evidence="1">
    <location>
        <begin position="86"/>
        <end position="103"/>
    </location>
</feature>
<reference evidence="4" key="1">
    <citation type="journal article" date="2019" name="Int. J. Syst. Evol. Microbiol.">
        <title>The Global Catalogue of Microorganisms (GCM) 10K type strain sequencing project: providing services to taxonomists for standard genome sequencing and annotation.</title>
        <authorList>
            <consortium name="The Broad Institute Genomics Platform"/>
            <consortium name="The Broad Institute Genome Sequencing Center for Infectious Disease"/>
            <person name="Wu L."/>
            <person name="Ma J."/>
        </authorList>
    </citation>
    <scope>NUCLEOTIDE SEQUENCE [LARGE SCALE GENOMIC DNA]</scope>
    <source>
        <strain evidence="4">CGMCC 4.7357</strain>
    </source>
</reference>
<protein>
    <submittedName>
        <fullName evidence="3">Type II CAAX prenyl endopeptidase Rce1 family protein</fullName>
    </submittedName>
</protein>
<feature type="transmembrane region" description="Helical" evidence="1">
    <location>
        <begin position="175"/>
        <end position="193"/>
    </location>
</feature>
<name>A0ABV9K6I7_9PORP</name>
<dbReference type="Proteomes" id="UP001596020">
    <property type="component" value="Unassembled WGS sequence"/>
</dbReference>
<evidence type="ECO:0000313" key="3">
    <source>
        <dbReference type="EMBL" id="MFC4665567.1"/>
    </source>
</evidence>
<gene>
    <name evidence="3" type="ORF">ACFO3G_02895</name>
</gene>
<feature type="transmembrane region" description="Helical" evidence="1">
    <location>
        <begin position="41"/>
        <end position="66"/>
    </location>
</feature>
<evidence type="ECO:0000313" key="4">
    <source>
        <dbReference type="Proteomes" id="UP001596020"/>
    </source>
</evidence>
<feature type="transmembrane region" description="Helical" evidence="1">
    <location>
        <begin position="227"/>
        <end position="246"/>
    </location>
</feature>
<accession>A0ABV9K6I7</accession>
<sequence>MLLRQAWNNLLRFIFNPSSGPVMKPQRTCGHYNYKLICIEAIMAILLGMIVNACFSSVANLMATTIAEVLGTTNNIDQLNKVEESIAKSWELIIFAVLIGPIIEEFGFRFSLKITPVTVFVSVFIMSIYTLGLFMLGKNPNFLSIAILISSSIAIATMMFLATRHNLKGFYRHKGAWVVFCSFLFALAHLGNIDFQPMMIIPYIFQFFPFLFLGMCLAYFRIRYGLVYSIALHMLNNFIAISSLSLQ</sequence>
<keyword evidence="4" id="KW-1185">Reference proteome</keyword>
<evidence type="ECO:0000259" key="2">
    <source>
        <dbReference type="Pfam" id="PF02517"/>
    </source>
</evidence>
<dbReference type="RefSeq" id="WP_380077825.1">
    <property type="nucleotide sequence ID" value="NZ_JBHSGO010000048.1"/>
</dbReference>
<feature type="transmembrane region" description="Helical" evidence="1">
    <location>
        <begin position="142"/>
        <end position="163"/>
    </location>
</feature>
<organism evidence="3 4">
    <name type="scientific">Falsiporphyromonas endometrii</name>
    <dbReference type="NCBI Taxonomy" id="1387297"/>
    <lineage>
        <taxon>Bacteria</taxon>
        <taxon>Pseudomonadati</taxon>
        <taxon>Bacteroidota</taxon>
        <taxon>Bacteroidia</taxon>
        <taxon>Bacteroidales</taxon>
        <taxon>Porphyromonadaceae</taxon>
        <taxon>Falsiporphyromonas</taxon>
    </lineage>
</organism>
<feature type="transmembrane region" description="Helical" evidence="1">
    <location>
        <begin position="115"/>
        <end position="136"/>
    </location>
</feature>